<name>A0A0W0U3B2_9GAMM</name>
<dbReference type="OrthoDB" id="5650300at2"/>
<keyword evidence="2" id="KW-1185">Reference proteome</keyword>
<dbReference type="InterPro" id="IPR001611">
    <property type="entry name" value="Leu-rich_rpt"/>
</dbReference>
<dbReference type="InterPro" id="IPR032675">
    <property type="entry name" value="LRR_dom_sf"/>
</dbReference>
<dbReference type="Gene3D" id="3.80.10.10">
    <property type="entry name" value="Ribonuclease Inhibitor"/>
    <property type="match status" value="1"/>
</dbReference>
<dbReference type="STRING" id="45065.Lgee_0721"/>
<reference evidence="1 2" key="1">
    <citation type="submission" date="2015-11" db="EMBL/GenBank/DDBJ databases">
        <title>Genomic analysis of 38 Legionella species identifies large and diverse effector repertoires.</title>
        <authorList>
            <person name="Burstein D."/>
            <person name="Amaro F."/>
            <person name="Zusman T."/>
            <person name="Lifshitz Z."/>
            <person name="Cohen O."/>
            <person name="Gilbert J.A."/>
            <person name="Pupko T."/>
            <person name="Shuman H.A."/>
            <person name="Segal G."/>
        </authorList>
    </citation>
    <scope>NUCLEOTIDE SEQUENCE [LARGE SCALE GENOMIC DNA]</scope>
    <source>
        <strain evidence="1 2">ATCC 49504</strain>
    </source>
</reference>
<dbReference type="PATRIC" id="fig|45065.4.peg.769"/>
<accession>A0A0W0U3B2</accession>
<dbReference type="Proteomes" id="UP000054785">
    <property type="component" value="Unassembled WGS sequence"/>
</dbReference>
<comment type="caution">
    <text evidence="1">The sequence shown here is derived from an EMBL/GenBank/DDBJ whole genome shotgun (WGS) entry which is preliminary data.</text>
</comment>
<dbReference type="SUPFAM" id="SSF52047">
    <property type="entry name" value="RNI-like"/>
    <property type="match status" value="1"/>
</dbReference>
<dbReference type="RefSeq" id="WP_131793742.1">
    <property type="nucleotide sequence ID" value="NZ_CAAAHN010000009.1"/>
</dbReference>
<dbReference type="AlphaFoldDB" id="A0A0W0U3B2"/>
<dbReference type="EMBL" id="LNYC01000020">
    <property type="protein sequence ID" value="KTD02392.1"/>
    <property type="molecule type" value="Genomic_DNA"/>
</dbReference>
<protein>
    <submittedName>
        <fullName evidence="1">Leucine-rich repeat-containing protein</fullName>
    </submittedName>
</protein>
<organism evidence="1 2">
    <name type="scientific">Legionella geestiana</name>
    <dbReference type="NCBI Taxonomy" id="45065"/>
    <lineage>
        <taxon>Bacteria</taxon>
        <taxon>Pseudomonadati</taxon>
        <taxon>Pseudomonadota</taxon>
        <taxon>Gammaproteobacteria</taxon>
        <taxon>Legionellales</taxon>
        <taxon>Legionellaceae</taxon>
        <taxon>Legionella</taxon>
    </lineage>
</organism>
<proteinExistence type="predicted"/>
<sequence length="253" mass="27764">MHIDLKGIRQEDILRILGQLDPNTTSVYLTCNDLGLKTAEELVQIFHALPMNLQSLNLGYNDLDRKTADELARILHALPTNLLSLDLGDFLNYKTADALVHVLRALPPNLQSLGLQSNQLHSKTAHELERILSVLPASLKSLNLRFNYLSDKNDEALIALLEVFRGRALTELKLDSSTMKRPVVRTAFDAIIGVRAHNARQKEATLLGVLLSELTPSPSAALPASHPEGFFASAPLSVQAPDNPTPVNSCMLL</sequence>
<evidence type="ECO:0000313" key="2">
    <source>
        <dbReference type="Proteomes" id="UP000054785"/>
    </source>
</evidence>
<evidence type="ECO:0000313" key="1">
    <source>
        <dbReference type="EMBL" id="KTD02392.1"/>
    </source>
</evidence>
<gene>
    <name evidence="1" type="primary">legL7_1</name>
    <name evidence="1" type="ORF">Lgee_0721</name>
</gene>
<dbReference type="Pfam" id="PF13516">
    <property type="entry name" value="LRR_6"/>
    <property type="match status" value="1"/>
</dbReference>